<name>A0AAV5ANF1_9AGAM</name>
<evidence type="ECO:0000313" key="3">
    <source>
        <dbReference type="EMBL" id="GJJ16202.1"/>
    </source>
</evidence>
<dbReference type="Gene3D" id="3.40.50.2000">
    <property type="entry name" value="Glycogen Phosphorylase B"/>
    <property type="match status" value="2"/>
</dbReference>
<dbReference type="CDD" id="cd03784">
    <property type="entry name" value="GT1_Gtf-like"/>
    <property type="match status" value="1"/>
</dbReference>
<gene>
    <name evidence="3" type="ORF">Clacol_010498</name>
</gene>
<proteinExistence type="inferred from homology"/>
<evidence type="ECO:0000256" key="1">
    <source>
        <dbReference type="ARBA" id="ARBA00009995"/>
    </source>
</evidence>
<dbReference type="AlphaFoldDB" id="A0AAV5ANF1"/>
<organism evidence="3 4">
    <name type="scientific">Clathrus columnatus</name>
    <dbReference type="NCBI Taxonomy" id="1419009"/>
    <lineage>
        <taxon>Eukaryota</taxon>
        <taxon>Fungi</taxon>
        <taxon>Dikarya</taxon>
        <taxon>Basidiomycota</taxon>
        <taxon>Agaricomycotina</taxon>
        <taxon>Agaricomycetes</taxon>
        <taxon>Phallomycetidae</taxon>
        <taxon>Phallales</taxon>
        <taxon>Clathraceae</taxon>
        <taxon>Clathrus</taxon>
    </lineage>
</organism>
<keyword evidence="2" id="KW-0808">Transferase</keyword>
<dbReference type="GO" id="GO:0035251">
    <property type="term" value="F:UDP-glucosyltransferase activity"/>
    <property type="evidence" value="ECO:0007669"/>
    <property type="project" value="TreeGrafter"/>
</dbReference>
<accession>A0AAV5ANF1</accession>
<evidence type="ECO:0000256" key="2">
    <source>
        <dbReference type="ARBA" id="ARBA00022679"/>
    </source>
</evidence>
<dbReference type="Pfam" id="PF00201">
    <property type="entry name" value="UDPGT"/>
    <property type="match status" value="1"/>
</dbReference>
<dbReference type="EMBL" id="BPWL01000015">
    <property type="protein sequence ID" value="GJJ16202.1"/>
    <property type="molecule type" value="Genomic_DNA"/>
</dbReference>
<sequence length="542" mass="61301">METTKPLLKHVLLVASPGWGHFRPLISIACKIVHQRSDIKVTFTMTGDFEHKTKVEIDRYFKNDEEALKNNIRLLQLGDFNGLNVFQLIQEYCKGFAKVYPAIYGEELVHCATGRVYSPTPKPSVIILDPFLYDMLQTVRKVSGRVVPVLAWNTTALNSTLHFFGPESFGGLGNVSLKAEILTKEIGKPVDDIIREFFNPEAGEVIELPGMPPMYDYEFNPQHEDVRNEKLFLGDYLTVFLGVLIRVPTLGLSKRLARYSRFFEESDGIIALGNASFDPEACAAYKTWFAPRPAYIIGPLLPEEPSIDGQLSESQTKELTASPNGIEIRIFLDTVWKTYGDRSLLYISFGSHFWPHGEGVWKVIEVILEMKIPLILSFNSKDFEMPFQMQKRLDSSDITIVSTWAPQHVILGHPVTGWFMTHCGNNSVTESVSHGIPMIAWPLSADQPVNAAYMSSVLNIAYELFETRIGSGLRPLYRGIKPQGTLEAIETEIRTVLQQAWGCDGARKRENILKLKEKLNIAWNEDGEARIEFLEFLKRFCS</sequence>
<dbReference type="InterPro" id="IPR002213">
    <property type="entry name" value="UDP_glucos_trans"/>
</dbReference>
<keyword evidence="4" id="KW-1185">Reference proteome</keyword>
<comment type="similarity">
    <text evidence="1">Belongs to the UDP-glycosyltransferase family.</text>
</comment>
<evidence type="ECO:0008006" key="5">
    <source>
        <dbReference type="Google" id="ProtNLM"/>
    </source>
</evidence>
<reference evidence="3" key="1">
    <citation type="submission" date="2021-10" db="EMBL/GenBank/DDBJ databases">
        <title>De novo Genome Assembly of Clathrus columnatus (Basidiomycota, Fungi) Using Illumina and Nanopore Sequence Data.</title>
        <authorList>
            <person name="Ogiso-Tanaka E."/>
            <person name="Itagaki H."/>
            <person name="Hosoya T."/>
            <person name="Hosaka K."/>
        </authorList>
    </citation>
    <scope>NUCLEOTIDE SEQUENCE</scope>
    <source>
        <strain evidence="3">MO-923</strain>
    </source>
</reference>
<dbReference type="PANTHER" id="PTHR48047">
    <property type="entry name" value="GLYCOSYLTRANSFERASE"/>
    <property type="match status" value="1"/>
</dbReference>
<dbReference type="Proteomes" id="UP001050691">
    <property type="component" value="Unassembled WGS sequence"/>
</dbReference>
<evidence type="ECO:0000313" key="4">
    <source>
        <dbReference type="Proteomes" id="UP001050691"/>
    </source>
</evidence>
<comment type="caution">
    <text evidence="3">The sequence shown here is derived from an EMBL/GenBank/DDBJ whole genome shotgun (WGS) entry which is preliminary data.</text>
</comment>
<dbReference type="SUPFAM" id="SSF53756">
    <property type="entry name" value="UDP-Glycosyltransferase/glycogen phosphorylase"/>
    <property type="match status" value="1"/>
</dbReference>
<protein>
    <recommendedName>
        <fullName evidence="5">UDP-Glycosyltransferase/glycogen phosphorylase</fullName>
    </recommendedName>
</protein>